<gene>
    <name evidence="1" type="ORF">CEP54_016265</name>
</gene>
<keyword evidence="2" id="KW-1185">Reference proteome</keyword>
<proteinExistence type="predicted"/>
<feature type="non-terminal residue" evidence="1">
    <location>
        <position position="63"/>
    </location>
</feature>
<dbReference type="Proteomes" id="UP000288168">
    <property type="component" value="Unassembled WGS sequence"/>
</dbReference>
<name>A0A428NG15_9HYPO</name>
<dbReference type="AlphaFoldDB" id="A0A428NG15"/>
<evidence type="ECO:0000313" key="1">
    <source>
        <dbReference type="EMBL" id="RSL39757.1"/>
    </source>
</evidence>
<organism evidence="1 2">
    <name type="scientific">Fusarium duplospermum</name>
    <dbReference type="NCBI Taxonomy" id="1325734"/>
    <lineage>
        <taxon>Eukaryota</taxon>
        <taxon>Fungi</taxon>
        <taxon>Dikarya</taxon>
        <taxon>Ascomycota</taxon>
        <taxon>Pezizomycotina</taxon>
        <taxon>Sordariomycetes</taxon>
        <taxon>Hypocreomycetidae</taxon>
        <taxon>Hypocreales</taxon>
        <taxon>Nectriaceae</taxon>
        <taxon>Fusarium</taxon>
        <taxon>Fusarium solani species complex</taxon>
    </lineage>
</organism>
<comment type="caution">
    <text evidence="1">The sequence shown here is derived from an EMBL/GenBank/DDBJ whole genome shotgun (WGS) entry which is preliminary data.</text>
</comment>
<evidence type="ECO:0000313" key="2">
    <source>
        <dbReference type="Proteomes" id="UP000288168"/>
    </source>
</evidence>
<reference evidence="1 2" key="1">
    <citation type="submission" date="2017-06" db="EMBL/GenBank/DDBJ databases">
        <title>Comparative genomic analysis of Ambrosia Fusariam Clade fungi.</title>
        <authorList>
            <person name="Stajich J.E."/>
            <person name="Carrillo J."/>
            <person name="Kijimoto T."/>
            <person name="Eskalen A."/>
            <person name="O'Donnell K."/>
            <person name="Kasson M."/>
        </authorList>
    </citation>
    <scope>NUCLEOTIDE SEQUENCE [LARGE SCALE GENOMIC DNA]</scope>
    <source>
        <strain evidence="1 2">NRRL62584</strain>
    </source>
</reference>
<protein>
    <submittedName>
        <fullName evidence="1">Uncharacterized protein</fullName>
    </submittedName>
</protein>
<sequence length="63" mass="7051">MNSTIFLLIMGDLRELTGPAAAHPQMRRLANGIKHKSTQPKWPVITSQIRTPASTGSYDLLYR</sequence>
<dbReference type="EMBL" id="NKCI01000584">
    <property type="protein sequence ID" value="RSL39757.1"/>
    <property type="molecule type" value="Genomic_DNA"/>
</dbReference>
<accession>A0A428NG15</accession>